<dbReference type="SMART" id="SM00369">
    <property type="entry name" value="LRR_TYP"/>
    <property type="match status" value="3"/>
</dbReference>
<dbReference type="Proteomes" id="UP001454036">
    <property type="component" value="Unassembled WGS sequence"/>
</dbReference>
<dbReference type="GO" id="GO:0006952">
    <property type="term" value="P:defense response"/>
    <property type="evidence" value="ECO:0007669"/>
    <property type="project" value="UniProtKB-ARBA"/>
</dbReference>
<gene>
    <name evidence="4" type="ORF">LIER_17241</name>
</gene>
<dbReference type="EMBL" id="BAABME010003986">
    <property type="protein sequence ID" value="GAA0160760.1"/>
    <property type="molecule type" value="Genomic_DNA"/>
</dbReference>
<dbReference type="AlphaFoldDB" id="A0AAV3QDP5"/>
<keyword evidence="2" id="KW-0677">Repeat</keyword>
<evidence type="ECO:0000313" key="4">
    <source>
        <dbReference type="EMBL" id="GAA0160760.1"/>
    </source>
</evidence>
<evidence type="ECO:0000256" key="2">
    <source>
        <dbReference type="ARBA" id="ARBA00022737"/>
    </source>
</evidence>
<dbReference type="FunFam" id="3.80.10.10:FF:000320">
    <property type="entry name" value="Protein phosphatase 1 regulatory subunit pprA"/>
    <property type="match status" value="1"/>
</dbReference>
<accession>A0AAV3QDP5</accession>
<feature type="compositionally biased region" description="Low complexity" evidence="3">
    <location>
        <begin position="613"/>
        <end position="629"/>
    </location>
</feature>
<dbReference type="PANTHER" id="PTHR15454">
    <property type="entry name" value="NISCHARIN RELATED"/>
    <property type="match status" value="1"/>
</dbReference>
<sequence length="692" mass="76314">MMVRFSCFPSPIHSHRQKKSTHMSTEAMHNNLEDCSQSQTSKTSTDMSRTLPMSLGNEKCSLGNRPDHVPDHSAIEEDWKAEEIDWKSYSESDHGADRRSAMKKCMSLGTGLDLKGKVSGDNESEDGRDQKYSCNGSLSQCEEIVQDGLKDLKIHMDPSQQSLLSYSAQENSELVNIGSVVSMADPLLSRKEVQEPSDVQLSGAGESDDNTTGTPRIIVKSRSLPNMLLPFHHSPCLLHRSRSSEDMNVLDSRQKEMSTYELGKHLIHHRRTDDNLSNNGETHCEIVADDCDEAYNYVASAKAWIMPVGDEVNTNSNNQEKSSLYRPNIVPGKDFKIKRIEEWVMDLHDCSSVEEIAEPSADDPEVSKNDSIFELPSENLDIKVNPSMEAIKKYISSLSATSTAAQLVNHGLAVIPFLSAFTSLRALNLSGNLIVRITAGSLPRGLHVLNLSKNNISTVEGLRELTRLRVLDLSYNRILRIGHGLASCSSLKELYLAGNKISEVEGLHRLLKLTVLDLRFNKISTGKCLGQLAANYNSLQAISLEGNPAQKTIGDEQLKKYLHGLLPNLSYYNRQSMKVGALKDSADRATRIGISSHQTERSLRAELKTFRRSTLGNTSHKSSSSSILGRKSHVAASSKTPRGRNGRPLPTGSRLPGDRHHALDLSSKPLGSKSHLSVRRSRSEGNLGALST</sequence>
<evidence type="ECO:0000256" key="1">
    <source>
        <dbReference type="ARBA" id="ARBA00022614"/>
    </source>
</evidence>
<dbReference type="PROSITE" id="PS51450">
    <property type="entry name" value="LRR"/>
    <property type="match status" value="3"/>
</dbReference>
<dbReference type="SUPFAM" id="SSF52075">
    <property type="entry name" value="Outer arm dynein light chain 1"/>
    <property type="match status" value="1"/>
</dbReference>
<reference evidence="4 5" key="1">
    <citation type="submission" date="2024-01" db="EMBL/GenBank/DDBJ databases">
        <title>The complete chloroplast genome sequence of Lithospermum erythrorhizon: insights into the phylogenetic relationship among Boraginaceae species and the maternal lineages of purple gromwells.</title>
        <authorList>
            <person name="Okada T."/>
            <person name="Watanabe K."/>
        </authorList>
    </citation>
    <scope>NUCLEOTIDE SEQUENCE [LARGE SCALE GENOMIC DNA]</scope>
</reference>
<evidence type="ECO:0000256" key="3">
    <source>
        <dbReference type="SAM" id="MobiDB-lite"/>
    </source>
</evidence>
<comment type="caution">
    <text evidence="4">The sequence shown here is derived from an EMBL/GenBank/DDBJ whole genome shotgun (WGS) entry which is preliminary data.</text>
</comment>
<feature type="region of interest" description="Disordered" evidence="3">
    <location>
        <begin position="610"/>
        <end position="692"/>
    </location>
</feature>
<organism evidence="4 5">
    <name type="scientific">Lithospermum erythrorhizon</name>
    <name type="common">Purple gromwell</name>
    <name type="synonym">Lithospermum officinale var. erythrorhizon</name>
    <dbReference type="NCBI Taxonomy" id="34254"/>
    <lineage>
        <taxon>Eukaryota</taxon>
        <taxon>Viridiplantae</taxon>
        <taxon>Streptophyta</taxon>
        <taxon>Embryophyta</taxon>
        <taxon>Tracheophyta</taxon>
        <taxon>Spermatophyta</taxon>
        <taxon>Magnoliopsida</taxon>
        <taxon>eudicotyledons</taxon>
        <taxon>Gunneridae</taxon>
        <taxon>Pentapetalae</taxon>
        <taxon>asterids</taxon>
        <taxon>lamiids</taxon>
        <taxon>Boraginales</taxon>
        <taxon>Boraginaceae</taxon>
        <taxon>Boraginoideae</taxon>
        <taxon>Lithospermeae</taxon>
        <taxon>Lithospermum</taxon>
    </lineage>
</organism>
<proteinExistence type="predicted"/>
<dbReference type="GO" id="GO:0051707">
    <property type="term" value="P:response to other organism"/>
    <property type="evidence" value="ECO:0007669"/>
    <property type="project" value="UniProtKB-ARBA"/>
</dbReference>
<evidence type="ECO:0000313" key="5">
    <source>
        <dbReference type="Proteomes" id="UP001454036"/>
    </source>
</evidence>
<dbReference type="Gene3D" id="3.80.10.10">
    <property type="entry name" value="Ribonuclease Inhibitor"/>
    <property type="match status" value="1"/>
</dbReference>
<name>A0AAV3QDP5_LITER</name>
<dbReference type="GO" id="GO:0005737">
    <property type="term" value="C:cytoplasm"/>
    <property type="evidence" value="ECO:0007669"/>
    <property type="project" value="TreeGrafter"/>
</dbReference>
<keyword evidence="5" id="KW-1185">Reference proteome</keyword>
<dbReference type="InterPro" id="IPR003591">
    <property type="entry name" value="Leu-rich_rpt_typical-subtyp"/>
</dbReference>
<keyword evidence="1" id="KW-0433">Leucine-rich repeat</keyword>
<dbReference type="InterPro" id="IPR001611">
    <property type="entry name" value="Leu-rich_rpt"/>
</dbReference>
<dbReference type="InterPro" id="IPR032675">
    <property type="entry name" value="LRR_dom_sf"/>
</dbReference>
<dbReference type="PANTHER" id="PTHR15454:SF7">
    <property type="entry name" value="OS07G0106100 PROTEIN"/>
    <property type="match status" value="1"/>
</dbReference>
<protein>
    <submittedName>
        <fullName evidence="4">Scaffold/adaptor protein</fullName>
    </submittedName>
</protein>
<dbReference type="SMART" id="SM00365">
    <property type="entry name" value="LRR_SD22"/>
    <property type="match status" value="4"/>
</dbReference>
<dbReference type="Pfam" id="PF13855">
    <property type="entry name" value="LRR_8"/>
    <property type="match status" value="1"/>
</dbReference>
<feature type="region of interest" description="Disordered" evidence="3">
    <location>
        <begin position="192"/>
        <end position="215"/>
    </location>
</feature>